<dbReference type="InterPro" id="IPR003362">
    <property type="entry name" value="Bact_transf"/>
</dbReference>
<dbReference type="Pfam" id="PF02397">
    <property type="entry name" value="Bac_transf"/>
    <property type="match status" value="1"/>
</dbReference>
<sequence length="456" mass="49781">MIAEFRPPASKESARLRLYLVGLVLDMWAMLAAFILANWLVLGSPWGEPGKPHGIAIFTLLAPIYALLAINSGAYGIRMLGHVRTSAAHAIMALAQAVLVALLLVFFAKVGAQLSRLTLVVGSLLSAFGLVGSRFVVTALARRVLGAVPVMELFIVDGVPLPRLRPSMAVLDAARAGIDPSEHDAAMAEKLALAVGGAEHVVVACPSEKIEDWSIALKSLSARGEILVPELARFAPARGGTFQHQPTVVVAGGPLSFRDRIIKRIFDVAVSLAAILILSPVLLATAIAVKLSSPGPVFFRQIRLGRDARPFRIYKFRSMRTDMSDFRADQLTQRDDPRVTRVGAFIRRTSIDELPQLFNVLQGDMSMVGPRPHAPGAKAADSLYWEVDQRYWARHCIKPGITGLAQIRGHRGNTEAHEDLILRLQSDLEYVTDWSIWRDIRIMVATAGVLVHHNAY</sequence>
<dbReference type="GO" id="GO:0016020">
    <property type="term" value="C:membrane"/>
    <property type="evidence" value="ECO:0007669"/>
    <property type="project" value="UniProtKB-SubCell"/>
</dbReference>
<feature type="transmembrane region" description="Helical" evidence="8">
    <location>
        <begin position="114"/>
        <end position="137"/>
    </location>
</feature>
<dbReference type="PANTHER" id="PTHR30576:SF0">
    <property type="entry name" value="UNDECAPRENYL-PHOSPHATE N-ACETYLGALACTOSAMINYL 1-PHOSPHATE TRANSFERASE-RELATED"/>
    <property type="match status" value="1"/>
</dbReference>
<feature type="transmembrane region" description="Helical" evidence="8">
    <location>
        <begin position="265"/>
        <end position="289"/>
    </location>
</feature>
<comment type="similarity">
    <text evidence="2">Belongs to the bacterial sugar transferase family.</text>
</comment>
<evidence type="ECO:0000256" key="6">
    <source>
        <dbReference type="ARBA" id="ARBA00023136"/>
    </source>
</evidence>
<feature type="domain" description="Bacterial sugar transferase" evidence="9">
    <location>
        <begin position="263"/>
        <end position="451"/>
    </location>
</feature>
<evidence type="ECO:0000256" key="4">
    <source>
        <dbReference type="ARBA" id="ARBA00022692"/>
    </source>
</evidence>
<name>A0A7W6FQ42_9SPHN</name>
<comment type="caution">
    <text evidence="10">The sequence shown here is derived from an EMBL/GenBank/DDBJ whole genome shotgun (WGS) entry which is preliminary data.</text>
</comment>
<dbReference type="AlphaFoldDB" id="A0A7W6FQ42"/>
<keyword evidence="7" id="KW-0270">Exopolysaccharide synthesis</keyword>
<feature type="transmembrane region" description="Helical" evidence="8">
    <location>
        <begin position="20"/>
        <end position="42"/>
    </location>
</feature>
<evidence type="ECO:0000313" key="10">
    <source>
        <dbReference type="EMBL" id="MBB3926505.1"/>
    </source>
</evidence>
<keyword evidence="11" id="KW-1185">Reference proteome</keyword>
<dbReference type="RefSeq" id="WP_188072018.1">
    <property type="nucleotide sequence ID" value="NZ_BSPS01000040.1"/>
</dbReference>
<dbReference type="NCBIfam" id="TIGR03025">
    <property type="entry name" value="EPS_sugtrans"/>
    <property type="match status" value="1"/>
</dbReference>
<keyword evidence="3 10" id="KW-0808">Transferase</keyword>
<dbReference type="GO" id="GO:0016780">
    <property type="term" value="F:phosphotransferase activity, for other substituted phosphate groups"/>
    <property type="evidence" value="ECO:0007669"/>
    <property type="project" value="TreeGrafter"/>
</dbReference>
<evidence type="ECO:0000259" key="9">
    <source>
        <dbReference type="Pfam" id="PF02397"/>
    </source>
</evidence>
<protein>
    <submittedName>
        <fullName evidence="10">Lipopolysaccharide/colanic/teichoic acid biosynthesis glycosyltransferase</fullName>
    </submittedName>
</protein>
<keyword evidence="4 8" id="KW-0812">Transmembrane</keyword>
<gene>
    <name evidence="10" type="ORF">GGR43_002225</name>
</gene>
<evidence type="ECO:0000256" key="3">
    <source>
        <dbReference type="ARBA" id="ARBA00022679"/>
    </source>
</evidence>
<keyword evidence="5 8" id="KW-1133">Transmembrane helix</keyword>
<evidence type="ECO:0000256" key="8">
    <source>
        <dbReference type="SAM" id="Phobius"/>
    </source>
</evidence>
<keyword evidence="6 8" id="KW-0472">Membrane</keyword>
<feature type="transmembrane region" description="Helical" evidence="8">
    <location>
        <begin position="87"/>
        <end position="108"/>
    </location>
</feature>
<dbReference type="EMBL" id="JACIDT010000007">
    <property type="protein sequence ID" value="MBB3926505.1"/>
    <property type="molecule type" value="Genomic_DNA"/>
</dbReference>
<dbReference type="InterPro" id="IPR017475">
    <property type="entry name" value="EPS_sugar_tfrase"/>
</dbReference>
<organism evidence="10 11">
    <name type="scientific">Sphingobium jiangsuense</name>
    <dbReference type="NCBI Taxonomy" id="870476"/>
    <lineage>
        <taxon>Bacteria</taxon>
        <taxon>Pseudomonadati</taxon>
        <taxon>Pseudomonadota</taxon>
        <taxon>Alphaproteobacteria</taxon>
        <taxon>Sphingomonadales</taxon>
        <taxon>Sphingomonadaceae</taxon>
        <taxon>Sphingobium</taxon>
    </lineage>
</organism>
<accession>A0A7W6FQ42</accession>
<comment type="subcellular location">
    <subcellularLocation>
        <location evidence="1">Membrane</location>
        <topology evidence="1">Multi-pass membrane protein</topology>
    </subcellularLocation>
</comment>
<dbReference type="PANTHER" id="PTHR30576">
    <property type="entry name" value="COLANIC BIOSYNTHESIS UDP-GLUCOSE LIPID CARRIER TRANSFERASE"/>
    <property type="match status" value="1"/>
</dbReference>
<evidence type="ECO:0000256" key="2">
    <source>
        <dbReference type="ARBA" id="ARBA00006464"/>
    </source>
</evidence>
<dbReference type="GO" id="GO:0000271">
    <property type="term" value="P:polysaccharide biosynthetic process"/>
    <property type="evidence" value="ECO:0007669"/>
    <property type="project" value="UniProtKB-KW"/>
</dbReference>
<proteinExistence type="inferred from homology"/>
<dbReference type="Proteomes" id="UP000571950">
    <property type="component" value="Unassembled WGS sequence"/>
</dbReference>
<evidence type="ECO:0000256" key="1">
    <source>
        <dbReference type="ARBA" id="ARBA00004141"/>
    </source>
</evidence>
<feature type="transmembrane region" description="Helical" evidence="8">
    <location>
        <begin position="54"/>
        <end position="75"/>
    </location>
</feature>
<evidence type="ECO:0000256" key="7">
    <source>
        <dbReference type="ARBA" id="ARBA00023169"/>
    </source>
</evidence>
<evidence type="ECO:0000313" key="11">
    <source>
        <dbReference type="Proteomes" id="UP000571950"/>
    </source>
</evidence>
<evidence type="ECO:0000256" key="5">
    <source>
        <dbReference type="ARBA" id="ARBA00022989"/>
    </source>
</evidence>
<reference evidence="10 11" key="1">
    <citation type="submission" date="2020-08" db="EMBL/GenBank/DDBJ databases">
        <title>Genomic Encyclopedia of Type Strains, Phase IV (KMG-IV): sequencing the most valuable type-strain genomes for metagenomic binning, comparative biology and taxonomic classification.</title>
        <authorList>
            <person name="Goeker M."/>
        </authorList>
    </citation>
    <scope>NUCLEOTIDE SEQUENCE [LARGE SCALE GENOMIC DNA]</scope>
    <source>
        <strain evidence="10 11">DSM 26189</strain>
    </source>
</reference>